<dbReference type="RefSeq" id="WP_129529520.1">
    <property type="nucleotide sequence ID" value="NZ_UFQB01000022.1"/>
</dbReference>
<gene>
    <name evidence="3" type="ORF">AGI3411_04440</name>
</gene>
<dbReference type="OrthoDB" id="2497689at2"/>
<feature type="compositionally biased region" description="Basic and acidic residues" evidence="1">
    <location>
        <begin position="18"/>
        <end position="29"/>
    </location>
</feature>
<dbReference type="Proteomes" id="UP000289184">
    <property type="component" value="Unassembled WGS sequence"/>
</dbReference>
<evidence type="ECO:0000313" key="3">
    <source>
        <dbReference type="EMBL" id="SSW69990.1"/>
    </source>
</evidence>
<keyword evidence="4" id="KW-1185">Reference proteome</keyword>
<name>A0A446CQ27_9BURK</name>
<keyword evidence="2" id="KW-0812">Transmembrane</keyword>
<evidence type="ECO:0000313" key="4">
    <source>
        <dbReference type="Proteomes" id="UP000289184"/>
    </source>
</evidence>
<sequence>MLKHTRLKLMLVHPFNRSPERRPTSKEQMSRTTFSDPAKLVELETLLTEAAFPNLVRQPMPLASRTAKQQAQKDERLQALMDSCRTEVIQQIIGPFGLTPAMFDDIDGGNVTTQHNADQDIYAKKSEEYARTDYDYATAKSKKLKSAVESGEMNSQEFTDAYTGQKAPTKRTTANGKMVMNAELDHSIPLKQAHKEGGWMLDKEHRKALASEKDNLNYTTFENNRAKSDIAAEEALSEQNGYDKARTQPIIDKAREAVDNHLPNTGDRIVYHGRELGATGAREFGKAGLRRAFGVLLHEFVNGSFQETQLAFNQRHSEETLLNRFLAAIERVLKRVQGKFKQALDEFFKGGLQGFISNLLTFLINNLVTTSAKVVTIIREGMHKLWDALKMLLWPPQDLPASEMMRAVTKSIAGLFTLGAGMLWEQSINAFLLSIPVLAPVAGLIAPVLTGLLTGLGTALLMYGIDSIIDWMLDKGTAMLDAQIDTLQAQSELIASLAAQMDVQCQLNAGYRQLIGNHQQVASHFHTAERHVVAAQLHAESAVTDQRDTVATLNRAIDARLRLNQRLNTLLKR</sequence>
<reference evidence="3 4" key="1">
    <citation type="submission" date="2018-07" db="EMBL/GenBank/DDBJ databases">
        <authorList>
            <person name="Peeters C."/>
        </authorList>
    </citation>
    <scope>NUCLEOTIDE SEQUENCE [LARGE SCALE GENOMIC DNA]</scope>
    <source>
        <strain evidence="3 4">LMG 3411</strain>
    </source>
</reference>
<keyword evidence="2" id="KW-1133">Transmembrane helix</keyword>
<dbReference type="AlphaFoldDB" id="A0A446CQ27"/>
<protein>
    <submittedName>
        <fullName evidence="3">Uncharacterized protein</fullName>
    </submittedName>
</protein>
<organism evidence="3 4">
    <name type="scientific">Achromobacter agilis</name>
    <dbReference type="NCBI Taxonomy" id="1353888"/>
    <lineage>
        <taxon>Bacteria</taxon>
        <taxon>Pseudomonadati</taxon>
        <taxon>Pseudomonadota</taxon>
        <taxon>Betaproteobacteria</taxon>
        <taxon>Burkholderiales</taxon>
        <taxon>Alcaligenaceae</taxon>
        <taxon>Achromobacter</taxon>
    </lineage>
</organism>
<evidence type="ECO:0000256" key="2">
    <source>
        <dbReference type="SAM" id="Phobius"/>
    </source>
</evidence>
<feature type="transmembrane region" description="Helical" evidence="2">
    <location>
        <begin position="407"/>
        <end position="424"/>
    </location>
</feature>
<keyword evidence="2" id="KW-0472">Membrane</keyword>
<evidence type="ECO:0000256" key="1">
    <source>
        <dbReference type="SAM" id="MobiDB-lite"/>
    </source>
</evidence>
<feature type="transmembrane region" description="Helical" evidence="2">
    <location>
        <begin position="444"/>
        <end position="465"/>
    </location>
</feature>
<proteinExistence type="predicted"/>
<dbReference type="EMBL" id="UFQB01000022">
    <property type="protein sequence ID" value="SSW69990.1"/>
    <property type="molecule type" value="Genomic_DNA"/>
</dbReference>
<feature type="region of interest" description="Disordered" evidence="1">
    <location>
        <begin position="15"/>
        <end position="35"/>
    </location>
</feature>
<accession>A0A446CQ27</accession>